<dbReference type="AlphaFoldDB" id="A0A1J0GDB1"/>
<sequence>MFAIKAKEKINSSKYADTMLNSLMNTPDGIDTLKIITNYVAKTSSKKSELRTIDEKIFENSKLIKNYLKKAIDYMIEVALESEKTYSTGELAKYFGVSITAINKWVKEGRFADVERSEKNKQLRISENTLWKSNKGELIPIREIVEIYGEDIEISKNEEIIYIMEDIKFFEKKYGGIFKETLEHKENKSSVEEADAREWLYLVKKIKQ</sequence>
<accession>A0A1J0GDB1</accession>
<dbReference type="KEGG" id="ceu:A7L45_03965"/>
<dbReference type="InterPro" id="IPR009061">
    <property type="entry name" value="DNA-bd_dom_put_sf"/>
</dbReference>
<gene>
    <name evidence="1" type="ORF">A7L45_03965</name>
</gene>
<evidence type="ECO:0000313" key="1">
    <source>
        <dbReference type="EMBL" id="APC39275.1"/>
    </source>
</evidence>
<organism evidence="1 2">
    <name type="scientific">Clostridium estertheticum subsp. estertheticum</name>
    <dbReference type="NCBI Taxonomy" id="1552"/>
    <lineage>
        <taxon>Bacteria</taxon>
        <taxon>Bacillati</taxon>
        <taxon>Bacillota</taxon>
        <taxon>Clostridia</taxon>
        <taxon>Eubacteriales</taxon>
        <taxon>Clostridiaceae</taxon>
        <taxon>Clostridium</taxon>
    </lineage>
</organism>
<reference evidence="2" key="1">
    <citation type="journal article" date="2016" name="Front. Microbiol.">
        <title>Complete Genome Sequence of Clostridium estertheticum DSM 8809, a Microbe Identified in Spoiled Vacuum Packed Beef.</title>
        <authorList>
            <person name="Yu Z."/>
            <person name="Gunn L."/>
            <person name="Brennan E."/>
            <person name="Reid R."/>
            <person name="Wall P.G."/>
            <person name="Gaora O.P."/>
            <person name="Hurley D."/>
            <person name="Bolton D."/>
            <person name="Fanning S."/>
        </authorList>
    </citation>
    <scope>NUCLEOTIDE SEQUENCE [LARGE SCALE GENOMIC DNA]</scope>
    <source>
        <strain evidence="2">DSM 8809</strain>
    </source>
</reference>
<evidence type="ECO:0000313" key="2">
    <source>
        <dbReference type="Proteomes" id="UP000182569"/>
    </source>
</evidence>
<keyword evidence="2" id="KW-1185">Reference proteome</keyword>
<dbReference type="Proteomes" id="UP000182569">
    <property type="component" value="Chromosome"/>
</dbReference>
<dbReference type="EMBL" id="CP015756">
    <property type="protein sequence ID" value="APC39275.1"/>
    <property type="molecule type" value="Genomic_DNA"/>
</dbReference>
<dbReference type="Gene3D" id="1.10.1660.10">
    <property type="match status" value="1"/>
</dbReference>
<proteinExistence type="predicted"/>
<dbReference type="SUPFAM" id="SSF46955">
    <property type="entry name" value="Putative DNA-binding domain"/>
    <property type="match status" value="1"/>
</dbReference>
<dbReference type="RefSeq" id="WP_071611568.1">
    <property type="nucleotide sequence ID" value="NZ_CP015756.1"/>
</dbReference>
<evidence type="ECO:0008006" key="3">
    <source>
        <dbReference type="Google" id="ProtNLM"/>
    </source>
</evidence>
<name>A0A1J0GDB1_9CLOT</name>
<dbReference type="OrthoDB" id="2643720at2"/>
<protein>
    <recommendedName>
        <fullName evidence="3">Helix-turn-helix domain-containing protein</fullName>
    </recommendedName>
</protein>